<name>R7YXT8_CONA1</name>
<evidence type="ECO:0000256" key="12">
    <source>
        <dbReference type="RuleBase" id="RU367146"/>
    </source>
</evidence>
<keyword evidence="6 12" id="KW-0653">Protein transport</keyword>
<keyword evidence="5 12" id="KW-0999">Mitochondrion inner membrane</keyword>
<dbReference type="GO" id="GO:0030150">
    <property type="term" value="P:protein import into mitochondrial matrix"/>
    <property type="evidence" value="ECO:0007669"/>
    <property type="project" value="UniProtKB-UniRule"/>
</dbReference>
<organism evidence="13 14">
    <name type="scientific">Coniosporium apollinis (strain CBS 100218)</name>
    <name type="common">Rock-inhabiting black yeast</name>
    <dbReference type="NCBI Taxonomy" id="1168221"/>
    <lineage>
        <taxon>Eukaryota</taxon>
        <taxon>Fungi</taxon>
        <taxon>Dikarya</taxon>
        <taxon>Ascomycota</taxon>
        <taxon>Pezizomycotina</taxon>
        <taxon>Dothideomycetes</taxon>
        <taxon>Dothideomycetes incertae sedis</taxon>
        <taxon>Coniosporium</taxon>
    </lineage>
</organism>
<dbReference type="eggNOG" id="ENOG502S1B1">
    <property type="taxonomic scope" value="Eukaryota"/>
</dbReference>
<dbReference type="Proteomes" id="UP000016924">
    <property type="component" value="Unassembled WGS sequence"/>
</dbReference>
<evidence type="ECO:0000256" key="9">
    <source>
        <dbReference type="ARBA" id="ARBA00023010"/>
    </source>
</evidence>
<evidence type="ECO:0000256" key="1">
    <source>
        <dbReference type="ARBA" id="ARBA00004448"/>
    </source>
</evidence>
<evidence type="ECO:0000256" key="10">
    <source>
        <dbReference type="ARBA" id="ARBA00023128"/>
    </source>
</evidence>
<comment type="similarity">
    <text evidence="2 12">Belongs to the PAM17 family.</text>
</comment>
<evidence type="ECO:0000256" key="6">
    <source>
        <dbReference type="ARBA" id="ARBA00022927"/>
    </source>
</evidence>
<dbReference type="InterPro" id="IPR013875">
    <property type="entry name" value="Pam17"/>
</dbReference>
<protein>
    <recommendedName>
        <fullName evidence="12">Presequence translocated-associated motor subunit PAM17</fullName>
    </recommendedName>
</protein>
<keyword evidence="7" id="KW-0809">Transit peptide</keyword>
<keyword evidence="3 12" id="KW-0813">Transport</keyword>
<reference evidence="14" key="1">
    <citation type="submission" date="2012-06" db="EMBL/GenBank/DDBJ databases">
        <title>The genome sequence of Coniosporium apollinis CBS 100218.</title>
        <authorList>
            <consortium name="The Broad Institute Genome Sequencing Platform"/>
            <person name="Cuomo C."/>
            <person name="Gorbushina A."/>
            <person name="Noack S."/>
            <person name="Walker B."/>
            <person name="Young S.K."/>
            <person name="Zeng Q."/>
            <person name="Gargeya S."/>
            <person name="Fitzgerald M."/>
            <person name="Haas B."/>
            <person name="Abouelleil A."/>
            <person name="Alvarado L."/>
            <person name="Arachchi H.M."/>
            <person name="Berlin A.M."/>
            <person name="Chapman S.B."/>
            <person name="Goldberg J."/>
            <person name="Griggs A."/>
            <person name="Gujja S."/>
            <person name="Hansen M."/>
            <person name="Howarth C."/>
            <person name="Imamovic A."/>
            <person name="Larimer J."/>
            <person name="McCowan C."/>
            <person name="Montmayeur A."/>
            <person name="Murphy C."/>
            <person name="Neiman D."/>
            <person name="Pearson M."/>
            <person name="Priest M."/>
            <person name="Roberts A."/>
            <person name="Saif S."/>
            <person name="Shea T."/>
            <person name="Sisk P."/>
            <person name="Sykes S."/>
            <person name="Wortman J."/>
            <person name="Nusbaum C."/>
            <person name="Birren B."/>
        </authorList>
    </citation>
    <scope>NUCLEOTIDE SEQUENCE [LARGE SCALE GENOMIC DNA]</scope>
    <source>
        <strain evidence="14">CBS 100218</strain>
    </source>
</reference>
<gene>
    <name evidence="13" type="ORF">W97_06007</name>
</gene>
<evidence type="ECO:0000256" key="7">
    <source>
        <dbReference type="ARBA" id="ARBA00022946"/>
    </source>
</evidence>
<dbReference type="GO" id="GO:0001405">
    <property type="term" value="C:PAM complex, Tim23 associated import motor"/>
    <property type="evidence" value="ECO:0007669"/>
    <property type="project" value="UniProtKB-UniRule"/>
</dbReference>
<evidence type="ECO:0000313" key="13">
    <source>
        <dbReference type="EMBL" id="EON66760.1"/>
    </source>
</evidence>
<evidence type="ECO:0000256" key="4">
    <source>
        <dbReference type="ARBA" id="ARBA00022692"/>
    </source>
</evidence>
<evidence type="ECO:0000256" key="11">
    <source>
        <dbReference type="ARBA" id="ARBA00023136"/>
    </source>
</evidence>
<feature type="transmembrane region" description="Helical" evidence="12">
    <location>
        <begin position="117"/>
        <end position="137"/>
    </location>
</feature>
<comment type="function">
    <text evidence="12">Component of the PAM complex, a complex required for the translocation of transit peptide-containing proteins from the inner membrane into the mitochondrial matrix in an ATP-dependent manner.</text>
</comment>
<proteinExistence type="inferred from homology"/>
<dbReference type="PANTHER" id="PTHR28021">
    <property type="entry name" value="PRESEQUENCE TRANSLOCATED-ASSOCIATED MOTOR SUBUNIT PAM17, MITOCHONDRIAL"/>
    <property type="match status" value="1"/>
</dbReference>
<keyword evidence="9 12" id="KW-0811">Translocation</keyword>
<keyword evidence="4 12" id="KW-0812">Transmembrane</keyword>
<dbReference type="OMA" id="RRWQLGF"/>
<dbReference type="PANTHER" id="PTHR28021:SF1">
    <property type="entry name" value="PRESEQUENCE TRANSLOCATED-ASSOCIATED MOTOR SUBUNIT PAM17, MITOCHONDRIAL"/>
    <property type="match status" value="1"/>
</dbReference>
<dbReference type="OrthoDB" id="5970083at2759"/>
<comment type="subunit">
    <text evidence="12">Component of the PAM complex.</text>
</comment>
<dbReference type="EMBL" id="JH767582">
    <property type="protein sequence ID" value="EON66760.1"/>
    <property type="molecule type" value="Genomic_DNA"/>
</dbReference>
<evidence type="ECO:0000256" key="2">
    <source>
        <dbReference type="ARBA" id="ARBA00006837"/>
    </source>
</evidence>
<keyword evidence="8 12" id="KW-1133">Transmembrane helix</keyword>
<evidence type="ECO:0000313" key="14">
    <source>
        <dbReference type="Proteomes" id="UP000016924"/>
    </source>
</evidence>
<evidence type="ECO:0000256" key="8">
    <source>
        <dbReference type="ARBA" id="ARBA00022989"/>
    </source>
</evidence>
<keyword evidence="14" id="KW-1185">Reference proteome</keyword>
<evidence type="ECO:0000256" key="3">
    <source>
        <dbReference type="ARBA" id="ARBA00022448"/>
    </source>
</evidence>
<keyword evidence="11 12" id="KW-0472">Membrane</keyword>
<dbReference type="Pfam" id="PF08566">
    <property type="entry name" value="Pam17"/>
    <property type="match status" value="1"/>
</dbReference>
<dbReference type="HOGENOM" id="CLU_068297_0_1_1"/>
<evidence type="ECO:0000256" key="5">
    <source>
        <dbReference type="ARBA" id="ARBA00022792"/>
    </source>
</evidence>
<dbReference type="STRING" id="1168221.R7YXT8"/>
<dbReference type="GeneID" id="19903318"/>
<feature type="transmembrane region" description="Helical" evidence="12">
    <location>
        <begin position="157"/>
        <end position="185"/>
    </location>
</feature>
<dbReference type="AlphaFoldDB" id="R7YXT8"/>
<sequence length="251" mass="27907">MFQTTLPLRTARVLSRQMQPLLRAPLPTAAQCQFHTAVARPFQTASSRTPSLFNQRPSLVSRTIPRTAIQSINITTSPRHASTISDPTSAAAAAPPANEHSLTWNRFLALRKTRRRISLVSSIICAAGSTFVGIAVLSTKDIDAMGSQILGLDPIIVLGMSTIACTVVGWLIGPFFGNAVFNVWYRGLRRDIAWKEREFYARIKKYRVDPSSSSIQNPVPDYYGEKIGSVTDYRRWLKDQRAFNLKRGKGV</sequence>
<comment type="subcellular location">
    <subcellularLocation>
        <location evidence="1 12">Mitochondrion inner membrane</location>
        <topology evidence="1 12">Multi-pass membrane protein</topology>
    </subcellularLocation>
</comment>
<accession>R7YXT8</accession>
<keyword evidence="10 12" id="KW-0496">Mitochondrion</keyword>
<dbReference type="RefSeq" id="XP_007782077.1">
    <property type="nucleotide sequence ID" value="XM_007783887.1"/>
</dbReference>